<dbReference type="Proteomes" id="UP000237105">
    <property type="component" value="Unassembled WGS sequence"/>
</dbReference>
<dbReference type="EMBL" id="JXTB01000130">
    <property type="protein sequence ID" value="PON60442.1"/>
    <property type="molecule type" value="Genomic_DNA"/>
</dbReference>
<evidence type="ECO:0000313" key="2">
    <source>
        <dbReference type="Proteomes" id="UP000237105"/>
    </source>
</evidence>
<comment type="caution">
    <text evidence="1">The sequence shown here is derived from an EMBL/GenBank/DDBJ whole genome shotgun (WGS) entry which is preliminary data.</text>
</comment>
<keyword evidence="2" id="KW-1185">Reference proteome</keyword>
<dbReference type="AlphaFoldDB" id="A0A2P5CHB5"/>
<name>A0A2P5CHB5_PARAD</name>
<sequence>PILSTSIIFRHNSQNHSISKNITTWNMSGFYSKRTQNVETISLSQPDSCTRLLSGCGIPWWLFRGLESDSELESFALVGHLSNESSNGYSKIRSVFQASKKMRITI</sequence>
<evidence type="ECO:0000313" key="1">
    <source>
        <dbReference type="EMBL" id="PON60442.1"/>
    </source>
</evidence>
<reference evidence="2" key="1">
    <citation type="submission" date="2016-06" db="EMBL/GenBank/DDBJ databases">
        <title>Parallel loss of symbiosis genes in relatives of nitrogen-fixing non-legume Parasponia.</title>
        <authorList>
            <person name="Van Velzen R."/>
            <person name="Holmer R."/>
            <person name="Bu F."/>
            <person name="Rutten L."/>
            <person name="Van Zeijl A."/>
            <person name="Liu W."/>
            <person name="Santuari L."/>
            <person name="Cao Q."/>
            <person name="Sharma T."/>
            <person name="Shen D."/>
            <person name="Roswanjaya Y."/>
            <person name="Wardhani T."/>
            <person name="Kalhor M.S."/>
            <person name="Jansen J."/>
            <person name="Van den Hoogen J."/>
            <person name="Gungor B."/>
            <person name="Hartog M."/>
            <person name="Hontelez J."/>
            <person name="Verver J."/>
            <person name="Yang W.-C."/>
            <person name="Schijlen E."/>
            <person name="Repin R."/>
            <person name="Schilthuizen M."/>
            <person name="Schranz E."/>
            <person name="Heidstra R."/>
            <person name="Miyata K."/>
            <person name="Fedorova E."/>
            <person name="Kohlen W."/>
            <person name="Bisseling T."/>
            <person name="Smit S."/>
            <person name="Geurts R."/>
        </authorList>
    </citation>
    <scope>NUCLEOTIDE SEQUENCE [LARGE SCALE GENOMIC DNA]</scope>
    <source>
        <strain evidence="2">cv. WU1-14</strain>
    </source>
</reference>
<proteinExistence type="predicted"/>
<organism evidence="1 2">
    <name type="scientific">Parasponia andersonii</name>
    <name type="common">Sponia andersonii</name>
    <dbReference type="NCBI Taxonomy" id="3476"/>
    <lineage>
        <taxon>Eukaryota</taxon>
        <taxon>Viridiplantae</taxon>
        <taxon>Streptophyta</taxon>
        <taxon>Embryophyta</taxon>
        <taxon>Tracheophyta</taxon>
        <taxon>Spermatophyta</taxon>
        <taxon>Magnoliopsida</taxon>
        <taxon>eudicotyledons</taxon>
        <taxon>Gunneridae</taxon>
        <taxon>Pentapetalae</taxon>
        <taxon>rosids</taxon>
        <taxon>fabids</taxon>
        <taxon>Rosales</taxon>
        <taxon>Cannabaceae</taxon>
        <taxon>Parasponia</taxon>
    </lineage>
</organism>
<feature type="non-terminal residue" evidence="1">
    <location>
        <position position="1"/>
    </location>
</feature>
<accession>A0A2P5CHB5</accession>
<gene>
    <name evidence="1" type="ORF">PanWU01x14_152390</name>
</gene>
<protein>
    <submittedName>
        <fullName evidence="1">Uncharacterized protein</fullName>
    </submittedName>
</protein>